<dbReference type="GO" id="GO:0052621">
    <property type="term" value="F:diguanylate cyclase activity"/>
    <property type="evidence" value="ECO:0007669"/>
    <property type="project" value="TreeGrafter"/>
</dbReference>
<dbReference type="GO" id="GO:1902201">
    <property type="term" value="P:negative regulation of bacterial-type flagellum-dependent cell motility"/>
    <property type="evidence" value="ECO:0007669"/>
    <property type="project" value="TreeGrafter"/>
</dbReference>
<dbReference type="EMBL" id="QXEV01000054">
    <property type="protein sequence ID" value="RIA64099.1"/>
    <property type="molecule type" value="Genomic_DNA"/>
</dbReference>
<reference evidence="3 4" key="1">
    <citation type="submission" date="2018-08" db="EMBL/GenBank/DDBJ databases">
        <title>Genomic Encyclopedia of Archaeal and Bacterial Type Strains, Phase II (KMG-II): from individual species to whole genera.</title>
        <authorList>
            <person name="Goeker M."/>
        </authorList>
    </citation>
    <scope>NUCLEOTIDE SEQUENCE [LARGE SCALE GENOMIC DNA]</scope>
    <source>
        <strain evidence="3 4">ATCC 27112</strain>
    </source>
</reference>
<feature type="transmembrane region" description="Helical" evidence="1">
    <location>
        <begin position="73"/>
        <end position="96"/>
    </location>
</feature>
<evidence type="ECO:0000313" key="3">
    <source>
        <dbReference type="EMBL" id="RIA64099.1"/>
    </source>
</evidence>
<organism evidence="3 4">
    <name type="scientific">Anaeroplasma bactoclasticum</name>
    <dbReference type="NCBI Taxonomy" id="2088"/>
    <lineage>
        <taxon>Bacteria</taxon>
        <taxon>Bacillati</taxon>
        <taxon>Mycoplasmatota</taxon>
        <taxon>Mollicutes</taxon>
        <taxon>Anaeroplasmatales</taxon>
        <taxon>Anaeroplasmataceae</taxon>
        <taxon>Anaeroplasma</taxon>
    </lineage>
</organism>
<dbReference type="PROSITE" id="PS50887">
    <property type="entry name" value="GGDEF"/>
    <property type="match status" value="1"/>
</dbReference>
<dbReference type="InterPro" id="IPR050469">
    <property type="entry name" value="Diguanylate_Cyclase"/>
</dbReference>
<dbReference type="InterPro" id="IPR043128">
    <property type="entry name" value="Rev_trsase/Diguanyl_cyclase"/>
</dbReference>
<evidence type="ECO:0000256" key="1">
    <source>
        <dbReference type="SAM" id="Phobius"/>
    </source>
</evidence>
<dbReference type="Proteomes" id="UP000266506">
    <property type="component" value="Unassembled WGS sequence"/>
</dbReference>
<feature type="transmembrane region" description="Helical" evidence="1">
    <location>
        <begin position="152"/>
        <end position="173"/>
    </location>
</feature>
<feature type="transmembrane region" description="Helical" evidence="1">
    <location>
        <begin position="105"/>
        <end position="122"/>
    </location>
</feature>
<dbReference type="Pfam" id="PF00990">
    <property type="entry name" value="GGDEF"/>
    <property type="match status" value="1"/>
</dbReference>
<dbReference type="InterPro" id="IPR029787">
    <property type="entry name" value="Nucleotide_cyclase"/>
</dbReference>
<keyword evidence="4" id="KW-1185">Reference proteome</keyword>
<keyword evidence="1" id="KW-0812">Transmembrane</keyword>
<feature type="transmembrane region" description="Helical" evidence="1">
    <location>
        <begin position="179"/>
        <end position="199"/>
    </location>
</feature>
<evidence type="ECO:0000313" key="4">
    <source>
        <dbReference type="Proteomes" id="UP000266506"/>
    </source>
</evidence>
<feature type="transmembrane region" description="Helical" evidence="1">
    <location>
        <begin position="41"/>
        <end position="61"/>
    </location>
</feature>
<dbReference type="InterPro" id="IPR000160">
    <property type="entry name" value="GGDEF_dom"/>
</dbReference>
<dbReference type="RefSeq" id="WP_119017074.1">
    <property type="nucleotide sequence ID" value="NZ_QXEV01000054.1"/>
</dbReference>
<dbReference type="Gene3D" id="3.30.70.270">
    <property type="match status" value="1"/>
</dbReference>
<keyword evidence="1" id="KW-0472">Membrane</keyword>
<feature type="transmembrane region" description="Helical" evidence="1">
    <location>
        <begin position="128"/>
        <end position="145"/>
    </location>
</feature>
<sequence length="372" mass="41977">MKNTLAKSQIKNFLLYGGKTKNEYQSAEYLILKSNHKLWKIISFITTFVFIALAAFAFIVSKDQDGVVGIDTYKGIVCGSVASVSLIPLILLNFVFKAESLGSRIMIYFLALLVLGYGIFIGNLDKDMPSVTFMVVLVLTPIAIVDKPYRIITLILLAIIAEIVTVSIVKNPAAKVDDIVHTIVFGVVTIGIDVFLLQLRIKGFVNERILRRQAYVDSLTGLGNELSYLEKREELDKKIKEGIDVDFGIVMFDVNDVKITNDTYGHIYGCAKIVEAGHYLKQIFETSKVFHIGGDEFLAVVIGNDLNRIDNILHEFDSKMENYYLKKNDLEMKLVVARGFALYNRLEDKKFSDVLAKADKLMYENKRELKNK</sequence>
<dbReference type="SMART" id="SM00267">
    <property type="entry name" value="GGDEF"/>
    <property type="match status" value="1"/>
</dbReference>
<proteinExistence type="predicted"/>
<dbReference type="NCBIfam" id="TIGR00254">
    <property type="entry name" value="GGDEF"/>
    <property type="match status" value="1"/>
</dbReference>
<gene>
    <name evidence="3" type="ORF">EI71_02049</name>
</gene>
<comment type="caution">
    <text evidence="3">The sequence shown here is derived from an EMBL/GenBank/DDBJ whole genome shotgun (WGS) entry which is preliminary data.</text>
</comment>
<dbReference type="PANTHER" id="PTHR45138:SF23">
    <property type="entry name" value="SIGNALING PROTEIN"/>
    <property type="match status" value="1"/>
</dbReference>
<feature type="domain" description="GGDEF" evidence="2">
    <location>
        <begin position="245"/>
        <end position="372"/>
    </location>
</feature>
<dbReference type="GO" id="GO:0005886">
    <property type="term" value="C:plasma membrane"/>
    <property type="evidence" value="ECO:0007669"/>
    <property type="project" value="TreeGrafter"/>
</dbReference>
<dbReference type="OrthoDB" id="9804955at2"/>
<evidence type="ECO:0000259" key="2">
    <source>
        <dbReference type="PROSITE" id="PS50887"/>
    </source>
</evidence>
<dbReference type="GO" id="GO:0043709">
    <property type="term" value="P:cell adhesion involved in single-species biofilm formation"/>
    <property type="evidence" value="ECO:0007669"/>
    <property type="project" value="TreeGrafter"/>
</dbReference>
<dbReference type="AlphaFoldDB" id="A0A397QTG6"/>
<accession>A0A397QTG6</accession>
<dbReference type="InParanoid" id="A0A397QTG6"/>
<protein>
    <submittedName>
        <fullName evidence="3">Diguanylate cyclase (GGDEF)-like protein</fullName>
    </submittedName>
</protein>
<dbReference type="PANTHER" id="PTHR45138">
    <property type="entry name" value="REGULATORY COMPONENTS OF SENSORY TRANSDUCTION SYSTEM"/>
    <property type="match status" value="1"/>
</dbReference>
<name>A0A397QTG6_9MOLU</name>
<dbReference type="SUPFAM" id="SSF55073">
    <property type="entry name" value="Nucleotide cyclase"/>
    <property type="match status" value="1"/>
</dbReference>
<keyword evidence="1" id="KW-1133">Transmembrane helix</keyword>